<dbReference type="RefSeq" id="WP_043356318.1">
    <property type="nucleotide sequence ID" value="NZ_CP010537.1"/>
</dbReference>
<dbReference type="PROSITE" id="PS50088">
    <property type="entry name" value="ANK_REPEAT"/>
    <property type="match status" value="2"/>
</dbReference>
<name>A0A0C4YP27_9BURK</name>
<dbReference type="InterPro" id="IPR036770">
    <property type="entry name" value="Ankyrin_rpt-contain_sf"/>
</dbReference>
<dbReference type="Gene3D" id="1.25.40.20">
    <property type="entry name" value="Ankyrin repeat-containing domain"/>
    <property type="match status" value="2"/>
</dbReference>
<dbReference type="Proteomes" id="UP000031843">
    <property type="component" value="Chromosome secondary"/>
</dbReference>
<dbReference type="KEGG" id="cbw:RR42_s2663"/>
<keyword evidence="4" id="KW-0732">Signal</keyword>
<dbReference type="SMART" id="SM00248">
    <property type="entry name" value="ANK"/>
    <property type="match status" value="4"/>
</dbReference>
<keyword evidence="2 3" id="KW-0040">ANK repeat</keyword>
<dbReference type="EMBL" id="CP010537">
    <property type="protein sequence ID" value="AJG24245.1"/>
    <property type="molecule type" value="Genomic_DNA"/>
</dbReference>
<keyword evidence="6" id="KW-1185">Reference proteome</keyword>
<evidence type="ECO:0000256" key="1">
    <source>
        <dbReference type="ARBA" id="ARBA00022737"/>
    </source>
</evidence>
<dbReference type="InterPro" id="IPR002110">
    <property type="entry name" value="Ankyrin_rpt"/>
</dbReference>
<evidence type="ECO:0000313" key="6">
    <source>
        <dbReference type="Proteomes" id="UP000031843"/>
    </source>
</evidence>
<proteinExistence type="predicted"/>
<sequence length="824" mass="89725">MLGAAALALACLAGTPRHALAYDIGAVIDAMRLSRYALNAPERRVWGTENARDALLVGQVENRLFFYRYVREGSTSRLAFRSAPLVIDPGTWRPAHEENVSVTTPRGDETFYWVAYTYNDVDGKQVNGYLVDTAGEAITVRADAGTATVTSTRPWDAARQAQAMATLRKALVSYPSRLTAMPADLRFVQRPPVDTLAAFRALHQAARAIPRLKTTEFARALAQLRTFVLAQDYREIDPKGEYPDTLVALNDYGFWLAETGDAAQADLILGEVLRRDPSRIAAYLNRADARWQQRERERNPEKRDYYLALAREDYRQYCSLRLVSNNAIPSNVAARISTALDETQLSAATCRPRLEIFPAIKAGDLQAVRLQLARGQDPNGVNEHGVSALSVAVYYQQEAIVRALLAGGVKVNGPNRGPALMASAMPDGRDQRPLAQRYAIADILLAAGASLEAPDINGTPLLITRTSYYGDDRATLEYLLSHGADPNTHDKKGRTVLHAAISNLRTRWFADQLLAKGADINAAYIRMYYGNSPMWETPLLEALRESDGELKPGAALAIPERVAFVLDRGADASVGGYGGKDAVARNGLDEALRLSASYLQPALVDRLVQASRKPAAPLTSEPLSALLRAWSYLEARARASKDSPAWDGLRASARATAERMVAAGVSLSYQNSAQGMKDNAIAPLSAPWLPDDLYLAWLKAGADQTDRSDGGMRINGVDQNDALPLVIMMQLGQQAKVKMLLERDAALYRDPQRCGMAVADVLSWQLGNAAKAISPEMAGAVSHVMQGAAKAGNCDMRMKARARPYSGVSADALARYIERGVAAR</sequence>
<evidence type="ECO:0000256" key="4">
    <source>
        <dbReference type="SAM" id="SignalP"/>
    </source>
</evidence>
<evidence type="ECO:0000256" key="2">
    <source>
        <dbReference type="ARBA" id="ARBA00023043"/>
    </source>
</evidence>
<feature type="signal peptide" evidence="4">
    <location>
        <begin position="1"/>
        <end position="21"/>
    </location>
</feature>
<keyword evidence="1" id="KW-0677">Repeat</keyword>
<dbReference type="Pfam" id="PF12796">
    <property type="entry name" value="Ank_2"/>
    <property type="match status" value="1"/>
</dbReference>
<dbReference type="InterPro" id="IPR050745">
    <property type="entry name" value="Multifunctional_regulatory"/>
</dbReference>
<feature type="chain" id="PRO_5002185780" evidence="4">
    <location>
        <begin position="22"/>
        <end position="824"/>
    </location>
</feature>
<protein>
    <submittedName>
        <fullName evidence="5">Ankyrin</fullName>
    </submittedName>
</protein>
<dbReference type="PANTHER" id="PTHR24189">
    <property type="entry name" value="MYOTROPHIN"/>
    <property type="match status" value="1"/>
</dbReference>
<dbReference type="InterPro" id="IPR011990">
    <property type="entry name" value="TPR-like_helical_dom_sf"/>
</dbReference>
<feature type="repeat" description="ANK" evidence="3">
    <location>
        <begin position="384"/>
        <end position="416"/>
    </location>
</feature>
<dbReference type="SUPFAM" id="SSF48403">
    <property type="entry name" value="Ankyrin repeat"/>
    <property type="match status" value="1"/>
</dbReference>
<gene>
    <name evidence="5" type="ORF">RR42_s2663</name>
</gene>
<dbReference type="SUPFAM" id="SSF48452">
    <property type="entry name" value="TPR-like"/>
    <property type="match status" value="1"/>
</dbReference>
<evidence type="ECO:0000256" key="3">
    <source>
        <dbReference type="PROSITE-ProRule" id="PRU00023"/>
    </source>
</evidence>
<dbReference type="AlphaFoldDB" id="A0A0C4YP27"/>
<evidence type="ECO:0000313" key="5">
    <source>
        <dbReference type="EMBL" id="AJG24245.1"/>
    </source>
</evidence>
<dbReference type="PANTHER" id="PTHR24189:SF50">
    <property type="entry name" value="ANKYRIN REPEAT AND SOCS BOX PROTEIN 2"/>
    <property type="match status" value="1"/>
</dbReference>
<accession>A0A0C4YP27</accession>
<reference evidence="5 6" key="1">
    <citation type="journal article" date="2015" name="Genome Announc.">
        <title>Complete Genome Sequence of Cupriavidus basilensis 4G11, Isolated from the Oak Ridge Field Research Center Site.</title>
        <authorList>
            <person name="Ray J."/>
            <person name="Waters R.J."/>
            <person name="Skerker J.M."/>
            <person name="Kuehl J.V."/>
            <person name="Price M.N."/>
            <person name="Huang J."/>
            <person name="Chakraborty R."/>
            <person name="Arkin A.P."/>
            <person name="Deutschbauer A."/>
        </authorList>
    </citation>
    <scope>NUCLEOTIDE SEQUENCE [LARGE SCALE GENOMIC DNA]</scope>
    <source>
        <strain evidence="5">4G11</strain>
    </source>
</reference>
<dbReference type="PROSITE" id="PS50297">
    <property type="entry name" value="ANK_REP_REGION"/>
    <property type="match status" value="1"/>
</dbReference>
<feature type="repeat" description="ANK" evidence="3">
    <location>
        <begin position="492"/>
        <end position="525"/>
    </location>
</feature>
<organism evidence="5 6">
    <name type="scientific">Cupriavidus basilensis</name>
    <dbReference type="NCBI Taxonomy" id="68895"/>
    <lineage>
        <taxon>Bacteria</taxon>
        <taxon>Pseudomonadati</taxon>
        <taxon>Pseudomonadota</taxon>
        <taxon>Betaproteobacteria</taxon>
        <taxon>Burkholderiales</taxon>
        <taxon>Burkholderiaceae</taxon>
        <taxon>Cupriavidus</taxon>
    </lineage>
</organism>
<dbReference type="STRING" id="68895.RR42_s2663"/>